<accession>A0A6C1C7W4</accession>
<dbReference type="EMBL" id="RCIY01000044">
    <property type="protein sequence ID" value="TGG85618.1"/>
    <property type="molecule type" value="Genomic_DNA"/>
</dbReference>
<dbReference type="RefSeq" id="WP_016470933.1">
    <property type="nucleotide sequence ID" value="NZ_BBQG01000032.1"/>
</dbReference>
<dbReference type="Pfam" id="PF04672">
    <property type="entry name" value="Methyltransf_19"/>
    <property type="match status" value="1"/>
</dbReference>
<reference evidence="1 2" key="1">
    <citation type="submission" date="2018-10" db="EMBL/GenBank/DDBJ databases">
        <title>Isolation of pseudouridimycin from Streptomyces albus DSM 40763.</title>
        <authorList>
            <person name="Rosenqvist P."/>
            <person name="Metsae-Ketelae M."/>
            <person name="Virta P."/>
        </authorList>
    </citation>
    <scope>NUCLEOTIDE SEQUENCE [LARGE SCALE GENOMIC DNA]</scope>
    <source>
        <strain evidence="1 2">DSM 40763</strain>
    </source>
</reference>
<dbReference type="InterPro" id="IPR006764">
    <property type="entry name" value="SAM_dep_MeTrfase_SAV2177_type"/>
</dbReference>
<dbReference type="SUPFAM" id="SSF53335">
    <property type="entry name" value="S-adenosyl-L-methionine-dependent methyltransferases"/>
    <property type="match status" value="1"/>
</dbReference>
<protein>
    <submittedName>
        <fullName evidence="1">SAM-dependent methyltransferase</fullName>
    </submittedName>
</protein>
<keyword evidence="1" id="KW-0808">Transferase</keyword>
<comment type="caution">
    <text evidence="1">The sequence shown here is derived from an EMBL/GenBank/DDBJ whole genome shotgun (WGS) entry which is preliminary data.</text>
</comment>
<dbReference type="Gene3D" id="3.40.50.150">
    <property type="entry name" value="Vaccinia Virus protein VP39"/>
    <property type="match status" value="1"/>
</dbReference>
<proteinExistence type="predicted"/>
<sequence length="283" mass="30705">MTSAQQDPEAPGSGSGPWIDTSRPHAARMYDYYLGGKTHYEADVKAAEAVVATLPEVVTAARANRDFMIRATRTLAAEYGVRQFLDIGSGIPTAPNLHQVAQAVAPEARIVYTDNDPIVLQYAQALLRSTPEGRTAYLHADVTDPDSILRSSELRTTLDLDRPVAVSVNALLHFVTDEADPYRIVSELLRPFAPGSFLCLSHGIADLPDDGTAERADDVIGIYRRAGTAFVPRTREQVALFFEGLELIEPGLTMAHQWRLGNGPGKRLPPGALTLHVGVGRKP</sequence>
<dbReference type="PIRSF" id="PIRSF017393">
    <property type="entry name" value="MTase_SAV2177"/>
    <property type="match status" value="1"/>
</dbReference>
<keyword evidence="1" id="KW-0489">Methyltransferase</keyword>
<dbReference type="AlphaFoldDB" id="A0A6C1C7W4"/>
<organism evidence="1 2">
    <name type="scientific">Streptomyces albus</name>
    <dbReference type="NCBI Taxonomy" id="1888"/>
    <lineage>
        <taxon>Bacteria</taxon>
        <taxon>Bacillati</taxon>
        <taxon>Actinomycetota</taxon>
        <taxon>Actinomycetes</taxon>
        <taxon>Kitasatosporales</taxon>
        <taxon>Streptomycetaceae</taxon>
        <taxon>Streptomyces</taxon>
    </lineage>
</organism>
<name>A0A6C1C7W4_9ACTN</name>
<evidence type="ECO:0000313" key="1">
    <source>
        <dbReference type="EMBL" id="TGG85618.1"/>
    </source>
</evidence>
<dbReference type="GO" id="GO:0008168">
    <property type="term" value="F:methyltransferase activity"/>
    <property type="evidence" value="ECO:0007669"/>
    <property type="project" value="UniProtKB-KW"/>
</dbReference>
<dbReference type="InterPro" id="IPR029063">
    <property type="entry name" value="SAM-dependent_MTases_sf"/>
</dbReference>
<dbReference type="GeneID" id="75180244"/>
<evidence type="ECO:0000313" key="2">
    <source>
        <dbReference type="Proteomes" id="UP000298111"/>
    </source>
</evidence>
<dbReference type="GO" id="GO:0032259">
    <property type="term" value="P:methylation"/>
    <property type="evidence" value="ECO:0007669"/>
    <property type="project" value="UniProtKB-KW"/>
</dbReference>
<gene>
    <name evidence="1" type="ORF">D8771_10750</name>
</gene>
<dbReference type="Proteomes" id="UP000298111">
    <property type="component" value="Unassembled WGS sequence"/>
</dbReference>